<keyword evidence="1" id="KW-0732">Signal</keyword>
<protein>
    <submittedName>
        <fullName evidence="2">Uncharacterized protein</fullName>
    </submittedName>
</protein>
<evidence type="ECO:0000313" key="2">
    <source>
        <dbReference type="EMBL" id="CAH8388706.1"/>
    </source>
</evidence>
<comment type="caution">
    <text evidence="2">The sequence shown here is derived from an EMBL/GenBank/DDBJ whole genome shotgun (WGS) entry which is preliminary data.</text>
</comment>
<name>A0ABC8LXR5_ERUVS</name>
<proteinExistence type="predicted"/>
<dbReference type="Proteomes" id="UP001642260">
    <property type="component" value="Unassembled WGS sequence"/>
</dbReference>
<feature type="signal peptide" evidence="1">
    <location>
        <begin position="1"/>
        <end position="20"/>
    </location>
</feature>
<keyword evidence="3" id="KW-1185">Reference proteome</keyword>
<organism evidence="2 3">
    <name type="scientific">Eruca vesicaria subsp. sativa</name>
    <name type="common">Garden rocket</name>
    <name type="synonym">Eruca sativa</name>
    <dbReference type="NCBI Taxonomy" id="29727"/>
    <lineage>
        <taxon>Eukaryota</taxon>
        <taxon>Viridiplantae</taxon>
        <taxon>Streptophyta</taxon>
        <taxon>Embryophyta</taxon>
        <taxon>Tracheophyta</taxon>
        <taxon>Spermatophyta</taxon>
        <taxon>Magnoliopsida</taxon>
        <taxon>eudicotyledons</taxon>
        <taxon>Gunneridae</taxon>
        <taxon>Pentapetalae</taxon>
        <taxon>rosids</taxon>
        <taxon>malvids</taxon>
        <taxon>Brassicales</taxon>
        <taxon>Brassicaceae</taxon>
        <taxon>Brassiceae</taxon>
        <taxon>Eruca</taxon>
    </lineage>
</organism>
<evidence type="ECO:0000256" key="1">
    <source>
        <dbReference type="SAM" id="SignalP"/>
    </source>
</evidence>
<feature type="chain" id="PRO_5044759286" evidence="1">
    <location>
        <begin position="21"/>
        <end position="113"/>
    </location>
</feature>
<reference evidence="2 3" key="1">
    <citation type="submission" date="2022-03" db="EMBL/GenBank/DDBJ databases">
        <authorList>
            <person name="Macdonald S."/>
            <person name="Ahmed S."/>
            <person name="Newling K."/>
        </authorList>
    </citation>
    <scope>NUCLEOTIDE SEQUENCE [LARGE SCALE GENOMIC DNA]</scope>
</reference>
<evidence type="ECO:0000313" key="3">
    <source>
        <dbReference type="Proteomes" id="UP001642260"/>
    </source>
</evidence>
<dbReference type="EMBL" id="CAKOAT010812931">
    <property type="protein sequence ID" value="CAH8388706.1"/>
    <property type="molecule type" value="Genomic_DNA"/>
</dbReference>
<dbReference type="AlphaFoldDB" id="A0ABC8LXR5"/>
<sequence>MLVMFLVLTSADYLATNCMASLISKSAVKEVLKGYIPLPKLSPLFVILEVDISLKSCTVALVEEMETQTGLATGMKLAKLLPQIDKTEIRAVPDKNRFMQLIRDLQGKWPIST</sequence>
<gene>
    <name evidence="2" type="ORF">ERUC_LOCUS41189</name>
</gene>
<accession>A0ABC8LXR5</accession>